<dbReference type="PANTHER" id="PTHR48207">
    <property type="entry name" value="SUCCINATE--HYDROXYMETHYLGLUTARATE COA-TRANSFERASE"/>
    <property type="match status" value="1"/>
</dbReference>
<dbReference type="InterPro" id="IPR050483">
    <property type="entry name" value="CoA-transferase_III_domain"/>
</dbReference>
<protein>
    <submittedName>
        <fullName evidence="2">Crotonobetainyl-CoA:carnitine CoA-transferase CaiB</fullName>
    </submittedName>
</protein>
<keyword evidence="1 2" id="KW-0808">Transferase</keyword>
<name>A0A1I7MT09_9MICC</name>
<dbReference type="PANTHER" id="PTHR48207:SF3">
    <property type="entry name" value="SUCCINATE--HYDROXYMETHYLGLUTARATE COA-TRANSFERASE"/>
    <property type="match status" value="1"/>
</dbReference>
<sequence length="413" mass="43830">MDPASPNGTGAASTTGSPAAPTAGPLAGVVIADFTRVLAGPYCTMLLADMGATVIKVEGPGGDDTRTWAPPERDGVSTYYLSVNRNKRAIVLDLKDPEDLATAYGLLDRADVFIENFKPGGLTRFGLDSASVAERWPHIVHASITGFGSANGDALPGYDLLAQALSGMMSVTGEPDGPPQRSGVAIFDVITGLHAAIGVLGALRERDASGCGQHLELDLLSSALSGLVNQTGGAVASGNVPHRMGNDHPSLFPYGPFRAADRDLILCVGNDRQFAKLVQHLGRSDLAQDERYQTMKGRNEHREELRGQLLEALAAKTADEWFSEFRDAGIPCSPILTVGEGVEFAAGLGLEPVVHLGEGKHTVPAIRHPIRYSRTPAVHRLAPPTLDGDREWILDWLDRAEAPTRPIPSPSHP</sequence>
<dbReference type="AlphaFoldDB" id="A0A1I7MT09"/>
<reference evidence="2 3" key="1">
    <citation type="submission" date="2016-10" db="EMBL/GenBank/DDBJ databases">
        <authorList>
            <person name="de Groot N.N."/>
        </authorList>
    </citation>
    <scope>NUCLEOTIDE SEQUENCE [LARGE SCALE GENOMIC DNA]</scope>
    <source>
        <strain evidence="2 3">CGMCC 1.7054</strain>
    </source>
</reference>
<keyword evidence="3" id="KW-1185">Reference proteome</keyword>
<evidence type="ECO:0000313" key="2">
    <source>
        <dbReference type="EMBL" id="SFV25058.1"/>
    </source>
</evidence>
<evidence type="ECO:0000256" key="1">
    <source>
        <dbReference type="ARBA" id="ARBA00022679"/>
    </source>
</evidence>
<dbReference type="STRING" id="574650.SAMN04487966_1187"/>
<dbReference type="GO" id="GO:0008410">
    <property type="term" value="F:CoA-transferase activity"/>
    <property type="evidence" value="ECO:0007669"/>
    <property type="project" value="TreeGrafter"/>
</dbReference>
<dbReference type="SUPFAM" id="SSF89796">
    <property type="entry name" value="CoA-transferase family III (CaiB/BaiF)"/>
    <property type="match status" value="1"/>
</dbReference>
<dbReference type="InterPro" id="IPR023606">
    <property type="entry name" value="CoA-Trfase_III_dom_1_sf"/>
</dbReference>
<proteinExistence type="predicted"/>
<dbReference type="OrthoDB" id="9797653at2"/>
<dbReference type="Pfam" id="PF02515">
    <property type="entry name" value="CoA_transf_3"/>
    <property type="match status" value="1"/>
</dbReference>
<gene>
    <name evidence="2" type="ORF">SAMN04487966_1187</name>
</gene>
<dbReference type="EMBL" id="FPCG01000018">
    <property type="protein sequence ID" value="SFV25058.1"/>
    <property type="molecule type" value="Genomic_DNA"/>
</dbReference>
<dbReference type="RefSeq" id="WP_091699624.1">
    <property type="nucleotide sequence ID" value="NZ_FPCG01000018.1"/>
</dbReference>
<organism evidence="2 3">
    <name type="scientific">Micrococcus terreus</name>
    <dbReference type="NCBI Taxonomy" id="574650"/>
    <lineage>
        <taxon>Bacteria</taxon>
        <taxon>Bacillati</taxon>
        <taxon>Actinomycetota</taxon>
        <taxon>Actinomycetes</taxon>
        <taxon>Micrococcales</taxon>
        <taxon>Micrococcaceae</taxon>
        <taxon>Micrococcus</taxon>
    </lineage>
</organism>
<dbReference type="Gene3D" id="3.40.50.10540">
    <property type="entry name" value="Crotonobetainyl-coa:carnitine coa-transferase, domain 1"/>
    <property type="match status" value="1"/>
</dbReference>
<dbReference type="InterPro" id="IPR044855">
    <property type="entry name" value="CoA-Trfase_III_dom3_sf"/>
</dbReference>
<accession>A0A1I7MT09</accession>
<dbReference type="InterPro" id="IPR003673">
    <property type="entry name" value="CoA-Trfase_fam_III"/>
</dbReference>
<dbReference type="Proteomes" id="UP000198881">
    <property type="component" value="Unassembled WGS sequence"/>
</dbReference>
<evidence type="ECO:0000313" key="3">
    <source>
        <dbReference type="Proteomes" id="UP000198881"/>
    </source>
</evidence>
<dbReference type="Gene3D" id="3.30.1540.10">
    <property type="entry name" value="formyl-coa transferase, domain 3"/>
    <property type="match status" value="1"/>
</dbReference>